<dbReference type="EMBL" id="OP819285">
    <property type="protein sequence ID" value="WBF78470.1"/>
    <property type="molecule type" value="Genomic_DNA"/>
</dbReference>
<keyword evidence="2" id="KW-1185">Reference proteome</keyword>
<reference evidence="1" key="1">
    <citation type="submission" date="2022-11" db="EMBL/GenBank/DDBJ databases">
        <authorList>
            <person name="Yang Z.-Q."/>
            <person name="Zhang Y.-S."/>
        </authorList>
    </citation>
    <scope>NUCLEOTIDE SEQUENCE</scope>
</reference>
<protein>
    <submittedName>
        <fullName evidence="1">Tail tubular protein A</fullName>
    </submittedName>
</protein>
<dbReference type="Proteomes" id="UP001211143">
    <property type="component" value="Segment"/>
</dbReference>
<dbReference type="InterPro" id="IPR033767">
    <property type="entry name" value="Tail_Gp11"/>
</dbReference>
<evidence type="ECO:0000313" key="1">
    <source>
        <dbReference type="EMBL" id="WBF78470.1"/>
    </source>
</evidence>
<organism evidence="1 2">
    <name type="scientific">Cronobacter phage EspYZU13</name>
    <dbReference type="NCBI Taxonomy" id="3003790"/>
    <lineage>
        <taxon>Viruses</taxon>
        <taxon>Duplodnaviria</taxon>
        <taxon>Heunggongvirae</taxon>
        <taxon>Uroviricota</taxon>
        <taxon>Caudoviricetes</taxon>
        <taxon>Autographivirales</taxon>
        <taxon>Autonotataviridae</taxon>
        <taxon>Melnykvirinae</taxon>
        <taxon>Cronosvirus</taxon>
        <taxon>Cronosvirus EspYZU13</taxon>
    </lineage>
</organism>
<sequence>MFTELDVVNACLATLGELPLVELTDEHPMVAAARVNLTEAIVSEMHRQWWFNTDYVHLAATEEGYIYAPADAVAVKVANCTNLTLRGRRLYDRYQSTYELGIDAVDAVVIRNIPFEDLPGMAQILVKDAAVLQFQINYDADSTKTQQLQTKYANSYRLLNAEHTRQIAANQLENQGVAVARMNAGVRPRRNRPYGANTIRTR</sequence>
<accession>A0AAE9VYQ8</accession>
<evidence type="ECO:0000313" key="2">
    <source>
        <dbReference type="Proteomes" id="UP001211143"/>
    </source>
</evidence>
<dbReference type="Pfam" id="PF17212">
    <property type="entry name" value="Tube"/>
    <property type="match status" value="1"/>
</dbReference>
<proteinExistence type="predicted"/>
<name>A0AAE9VYQ8_9CAUD</name>